<dbReference type="Gene3D" id="1.20.5.110">
    <property type="match status" value="1"/>
</dbReference>
<comment type="similarity">
    <text evidence="1">Belongs to the synaptobrevin family.</text>
</comment>
<evidence type="ECO:0000313" key="10">
    <source>
        <dbReference type="EMBL" id="QKU33594.1"/>
    </source>
</evidence>
<dbReference type="GO" id="GO:0016192">
    <property type="term" value="P:vesicle-mediated transport"/>
    <property type="evidence" value="ECO:0007669"/>
    <property type="project" value="InterPro"/>
</dbReference>
<dbReference type="RefSeq" id="YP_010780200.1">
    <property type="nucleotide sequence ID" value="NC_075038.1"/>
</dbReference>
<reference evidence="10" key="1">
    <citation type="submission" date="2017-06" db="EMBL/GenBank/DDBJ databases">
        <authorList>
            <person name="Assis F.L."/>
            <person name="Abrahao J.S."/>
            <person name="Silva L."/>
            <person name="Khalil J.B."/>
            <person name="Rodrigues R."/>
            <person name="Silva L.S."/>
            <person name="Boratto P."/>
            <person name="Andrade M."/>
            <person name="Kroon E.G."/>
            <person name="Ribeiro B."/>
            <person name="Bergier I."/>
            <person name="Seligmann H."/>
            <person name="Ghigo E."/>
            <person name="Colson P."/>
            <person name="Levasseur A."/>
            <person name="Raoult D."/>
            <person name="Scola B.L."/>
        </authorList>
    </citation>
    <scope>NUCLEOTIDE SEQUENCE</scope>
    <source>
        <strain evidence="10">Deep ocean</strain>
    </source>
</reference>
<evidence type="ECO:0000256" key="7">
    <source>
        <dbReference type="ARBA" id="ARBA00046280"/>
    </source>
</evidence>
<accession>A0A6N1NCZ9</accession>
<keyword evidence="2" id="KW-0813">Transport</keyword>
<reference evidence="10" key="2">
    <citation type="journal article" date="2018" name="Nat. Commun.">
        <title>Tailed giant Tupanvirus possesses the most complete translational apparatus of the known virosphere.</title>
        <authorList>
            <person name="Abrahao J."/>
            <person name="Silva L."/>
            <person name="Silva L.S."/>
            <person name="Khalil J.Y.B."/>
            <person name="Rodrigues R."/>
            <person name="Arantes T."/>
            <person name="Assis F."/>
            <person name="Boratto P."/>
            <person name="Andrade M."/>
            <person name="Kroon E.G."/>
            <person name="Ribeiro B."/>
            <person name="Bergier I."/>
            <person name="Seligmann H."/>
            <person name="Ghigo E."/>
            <person name="Colson P."/>
            <person name="Levasseur A."/>
            <person name="Kroemer G."/>
            <person name="Raoult D."/>
            <person name="La Scola B."/>
        </authorList>
    </citation>
    <scope>NUCLEOTIDE SEQUENCE [LARGE SCALE GENOMIC DNA]</scope>
    <source>
        <strain evidence="10">Deep ocean</strain>
    </source>
</reference>
<evidence type="ECO:0000256" key="4">
    <source>
        <dbReference type="ARBA" id="ARBA00022927"/>
    </source>
</evidence>
<evidence type="ECO:0000256" key="6">
    <source>
        <dbReference type="ARBA" id="ARBA00023136"/>
    </source>
</evidence>
<keyword evidence="6 8" id="KW-0472">Membrane</keyword>
<dbReference type="Pfam" id="PF00957">
    <property type="entry name" value="Synaptobrevin"/>
    <property type="match status" value="1"/>
</dbReference>
<evidence type="ECO:0000256" key="1">
    <source>
        <dbReference type="ARBA" id="ARBA00008025"/>
    </source>
</evidence>
<dbReference type="SUPFAM" id="SSF58038">
    <property type="entry name" value="SNARE fusion complex"/>
    <property type="match status" value="1"/>
</dbReference>
<keyword evidence="3 8" id="KW-0812">Transmembrane</keyword>
<proteinExistence type="inferred from homology"/>
<evidence type="ECO:0000256" key="8">
    <source>
        <dbReference type="SAM" id="Phobius"/>
    </source>
</evidence>
<dbReference type="GO" id="GO:0015031">
    <property type="term" value="P:protein transport"/>
    <property type="evidence" value="ECO:0007669"/>
    <property type="project" value="UniProtKB-KW"/>
</dbReference>
<dbReference type="GO" id="GO:0016020">
    <property type="term" value="C:membrane"/>
    <property type="evidence" value="ECO:0007669"/>
    <property type="project" value="InterPro"/>
</dbReference>
<dbReference type="PROSITE" id="PS50892">
    <property type="entry name" value="V_SNARE"/>
    <property type="match status" value="1"/>
</dbReference>
<dbReference type="InterPro" id="IPR042855">
    <property type="entry name" value="V_SNARE_CC"/>
</dbReference>
<dbReference type="PANTHER" id="PTHR45701">
    <property type="entry name" value="SYNAPTOBREVIN FAMILY MEMBER"/>
    <property type="match status" value="1"/>
</dbReference>
<keyword evidence="5 8" id="KW-1133">Transmembrane helix</keyword>
<dbReference type="PIRSF" id="PIRSF005409">
    <property type="entry name" value="Synaptobrevin_euk"/>
    <property type="match status" value="1"/>
</dbReference>
<evidence type="ECO:0000259" key="9">
    <source>
        <dbReference type="PROSITE" id="PS50892"/>
    </source>
</evidence>
<dbReference type="InterPro" id="IPR016444">
    <property type="entry name" value="Synaptobrevin/VAMP"/>
</dbReference>
<dbReference type="FunFam" id="1.20.5.110:FF:000004">
    <property type="entry name" value="Vesicle-associated membrane protein 7"/>
    <property type="match status" value="1"/>
</dbReference>
<dbReference type="EMBL" id="MF405918">
    <property type="protein sequence ID" value="QKU33594.1"/>
    <property type="molecule type" value="Genomic_DNA"/>
</dbReference>
<dbReference type="PRINTS" id="PR00219">
    <property type="entry name" value="SYNAPTOBREVN"/>
</dbReference>
<comment type="subcellular location">
    <subcellularLocation>
        <location evidence="7">Endomembrane system</location>
        <topology evidence="7">Single-pass type IV membrane protein</topology>
    </subcellularLocation>
</comment>
<dbReference type="KEGG" id="vg:80516891"/>
<protein>
    <recommendedName>
        <fullName evidence="9">V-SNARE coiled-coil homology domain-containing protein</fullName>
    </recommendedName>
</protein>
<evidence type="ECO:0000256" key="5">
    <source>
        <dbReference type="ARBA" id="ARBA00022989"/>
    </source>
</evidence>
<dbReference type="GeneID" id="80516891"/>
<sequence>MSENNNNNEKLHFVQIELDETKDIMKKNIYNLLERGDKIENLHAKTEDLKKNSEDFRLGSRKLKDKMCWQNYKMTVLIVIIILAILAMIIIPFIIKFSN</sequence>
<feature type="domain" description="V-SNARE coiled-coil homology" evidence="9">
    <location>
        <begin position="10"/>
        <end position="70"/>
    </location>
</feature>
<name>A0A6N1NCZ9_9VIRU</name>
<dbReference type="InterPro" id="IPR001388">
    <property type="entry name" value="Synaptobrevin-like"/>
</dbReference>
<feature type="transmembrane region" description="Helical" evidence="8">
    <location>
        <begin position="74"/>
        <end position="95"/>
    </location>
</feature>
<evidence type="ECO:0000256" key="3">
    <source>
        <dbReference type="ARBA" id="ARBA00022692"/>
    </source>
</evidence>
<organism evidence="10">
    <name type="scientific">Tupanvirus deep ocean</name>
    <dbReference type="NCBI Taxonomy" id="2126984"/>
    <lineage>
        <taxon>Viruses</taxon>
        <taxon>Varidnaviria</taxon>
        <taxon>Bamfordvirae</taxon>
        <taxon>Nucleocytoviricota</taxon>
        <taxon>Megaviricetes</taxon>
        <taxon>Imitervirales</taxon>
        <taxon>Mimiviridae</taxon>
        <taxon>Megamimivirinae</taxon>
        <taxon>Tupanvirus</taxon>
        <taxon>Tupanvirus altamarinense</taxon>
    </lineage>
</organism>
<evidence type="ECO:0000256" key="2">
    <source>
        <dbReference type="ARBA" id="ARBA00022448"/>
    </source>
</evidence>
<keyword evidence="4" id="KW-0653">Protein transport</keyword>